<name>A0A8D8QX75_9HEMI</name>
<evidence type="ECO:0000313" key="1">
    <source>
        <dbReference type="EMBL" id="CAG6638622.1"/>
    </source>
</evidence>
<protein>
    <submittedName>
        <fullName evidence="1">Uncharacterized protein</fullName>
    </submittedName>
</protein>
<dbReference type="EMBL" id="HBUF01103296">
    <property type="protein sequence ID" value="CAG6638622.1"/>
    <property type="molecule type" value="Transcribed_RNA"/>
</dbReference>
<accession>A0A8D8QX75</accession>
<reference evidence="1" key="1">
    <citation type="submission" date="2021-05" db="EMBL/GenBank/DDBJ databases">
        <authorList>
            <person name="Alioto T."/>
            <person name="Alioto T."/>
            <person name="Gomez Garrido J."/>
        </authorList>
    </citation>
    <scope>NUCLEOTIDE SEQUENCE</scope>
</reference>
<proteinExistence type="predicted"/>
<organism evidence="1">
    <name type="scientific">Cacopsylla melanoneura</name>
    <dbReference type="NCBI Taxonomy" id="428564"/>
    <lineage>
        <taxon>Eukaryota</taxon>
        <taxon>Metazoa</taxon>
        <taxon>Ecdysozoa</taxon>
        <taxon>Arthropoda</taxon>
        <taxon>Hexapoda</taxon>
        <taxon>Insecta</taxon>
        <taxon>Pterygota</taxon>
        <taxon>Neoptera</taxon>
        <taxon>Paraneoptera</taxon>
        <taxon>Hemiptera</taxon>
        <taxon>Sternorrhyncha</taxon>
        <taxon>Psylloidea</taxon>
        <taxon>Psyllidae</taxon>
        <taxon>Psyllinae</taxon>
        <taxon>Cacopsylla</taxon>
    </lineage>
</organism>
<dbReference type="AlphaFoldDB" id="A0A8D8QX75"/>
<sequence>MQRHFENFIKDMNFVFESLIRYSVCVVGYMSNKFLRNFTRGSYKFGVIAEKKKTLIFQLLQSSQREEEVFFGILFKKGLELFLSEIPILSFFHCNCGWFHLV</sequence>